<dbReference type="InterPro" id="IPR006619">
    <property type="entry name" value="PGRP_domain_met/bac"/>
</dbReference>
<dbReference type="Gene3D" id="1.10.101.10">
    <property type="entry name" value="PGBD-like superfamily/PGBD"/>
    <property type="match status" value="1"/>
</dbReference>
<dbReference type="RefSeq" id="WP_381837264.1">
    <property type="nucleotide sequence ID" value="NZ_JBHTCF010000018.1"/>
</dbReference>
<evidence type="ECO:0000256" key="2">
    <source>
        <dbReference type="SAM" id="MobiDB-lite"/>
    </source>
</evidence>
<evidence type="ECO:0000256" key="1">
    <source>
        <dbReference type="ARBA" id="ARBA00007553"/>
    </source>
</evidence>
<dbReference type="InterPro" id="IPR036366">
    <property type="entry name" value="PGBDSf"/>
</dbReference>
<dbReference type="PANTHER" id="PTHR11022:SF41">
    <property type="entry name" value="PEPTIDOGLYCAN-RECOGNITION PROTEIN LC-RELATED"/>
    <property type="match status" value="1"/>
</dbReference>
<sequence>MTEFQADVDGFLPLADPAENVALAVQPGEGEAEHECHAATEPVTGSATAPETAEVPGAPESGREREPEPVGEAVSATTVRQSYLVKRAAWGARPPKEVSRRIWPGRGGVAVHHHGGKPLLIDKHSECHEAVRSTQKDHMDGNGWDDIAYTYLVCPHGYVFEGRGPGVRTAANGTDAGNDNYYAVCALVGGQWRLALRLYDKITDELLSGISMAIAQLRSIGGAGAQIVGHRQLTSTTCPSRLYEYVKNGRLEPGTDVTPPDDSRKSPERPDGDRRKSPDDEAPEFPGVLLHYPPVTVHWSVRIWQQRMRDRGWNISVDGSYGAQSRRVCIAFQREKHLPVDGVVGPRTWKAAWNAPDKDGGVPGVPDPGGPS</sequence>
<gene>
    <name evidence="4" type="ORF">ACFQVC_32210</name>
</gene>
<comment type="similarity">
    <text evidence="1">Belongs to the N-acetylmuramoyl-L-alanine amidase 2 family.</text>
</comment>
<dbReference type="EMBL" id="JBHTCF010000018">
    <property type="protein sequence ID" value="MFC7308866.1"/>
    <property type="molecule type" value="Genomic_DNA"/>
</dbReference>
<dbReference type="SUPFAM" id="SSF47090">
    <property type="entry name" value="PGBD-like"/>
    <property type="match status" value="1"/>
</dbReference>
<dbReference type="Pfam" id="PF01471">
    <property type="entry name" value="PG_binding_1"/>
    <property type="match status" value="1"/>
</dbReference>
<protein>
    <submittedName>
        <fullName evidence="4">N-acetylmuramoyl-L-alanine amidase</fullName>
    </submittedName>
</protein>
<dbReference type="InterPro" id="IPR036365">
    <property type="entry name" value="PGBD-like_sf"/>
</dbReference>
<dbReference type="Proteomes" id="UP001596523">
    <property type="component" value="Unassembled WGS sequence"/>
</dbReference>
<evidence type="ECO:0000313" key="5">
    <source>
        <dbReference type="Proteomes" id="UP001596523"/>
    </source>
</evidence>
<name>A0ABW2JUJ7_9ACTN</name>
<dbReference type="PANTHER" id="PTHR11022">
    <property type="entry name" value="PEPTIDOGLYCAN RECOGNITION PROTEIN"/>
    <property type="match status" value="1"/>
</dbReference>
<feature type="compositionally biased region" description="Basic and acidic residues" evidence="2">
    <location>
        <begin position="261"/>
        <end position="279"/>
    </location>
</feature>
<dbReference type="InterPro" id="IPR002502">
    <property type="entry name" value="Amidase_domain"/>
</dbReference>
<proteinExistence type="inferred from homology"/>
<comment type="caution">
    <text evidence="4">The sequence shown here is derived from an EMBL/GenBank/DDBJ whole genome shotgun (WGS) entry which is preliminary data.</text>
</comment>
<dbReference type="Gene3D" id="3.40.80.10">
    <property type="entry name" value="Peptidoglycan recognition protein-like"/>
    <property type="match status" value="1"/>
</dbReference>
<accession>A0ABW2JUJ7</accession>
<dbReference type="SUPFAM" id="SSF55846">
    <property type="entry name" value="N-acetylmuramoyl-L-alanine amidase-like"/>
    <property type="match status" value="1"/>
</dbReference>
<feature type="region of interest" description="Disordered" evidence="2">
    <location>
        <begin position="249"/>
        <end position="287"/>
    </location>
</feature>
<feature type="region of interest" description="Disordered" evidence="2">
    <location>
        <begin position="27"/>
        <end position="76"/>
    </location>
</feature>
<dbReference type="SMART" id="SM00701">
    <property type="entry name" value="PGRP"/>
    <property type="match status" value="1"/>
</dbReference>
<feature type="domain" description="Peptidoglycan recognition protein family" evidence="3">
    <location>
        <begin position="82"/>
        <end position="234"/>
    </location>
</feature>
<dbReference type="InterPro" id="IPR002477">
    <property type="entry name" value="Peptidoglycan-bd-like"/>
</dbReference>
<reference evidence="5" key="1">
    <citation type="journal article" date="2019" name="Int. J. Syst. Evol. Microbiol.">
        <title>The Global Catalogue of Microorganisms (GCM) 10K type strain sequencing project: providing services to taxonomists for standard genome sequencing and annotation.</title>
        <authorList>
            <consortium name="The Broad Institute Genomics Platform"/>
            <consortium name="The Broad Institute Genome Sequencing Center for Infectious Disease"/>
            <person name="Wu L."/>
            <person name="Ma J."/>
        </authorList>
    </citation>
    <scope>NUCLEOTIDE SEQUENCE [LARGE SCALE GENOMIC DNA]</scope>
    <source>
        <strain evidence="5">SYNS20</strain>
    </source>
</reference>
<evidence type="ECO:0000313" key="4">
    <source>
        <dbReference type="EMBL" id="MFC7308866.1"/>
    </source>
</evidence>
<dbReference type="CDD" id="cd06583">
    <property type="entry name" value="PGRP"/>
    <property type="match status" value="1"/>
</dbReference>
<dbReference type="InterPro" id="IPR015510">
    <property type="entry name" value="PGRP"/>
</dbReference>
<organism evidence="4 5">
    <name type="scientific">Streptomyces monticola</name>
    <dbReference type="NCBI Taxonomy" id="2666263"/>
    <lineage>
        <taxon>Bacteria</taxon>
        <taxon>Bacillati</taxon>
        <taxon>Actinomycetota</taxon>
        <taxon>Actinomycetes</taxon>
        <taxon>Kitasatosporales</taxon>
        <taxon>Streptomycetaceae</taxon>
        <taxon>Streptomyces</taxon>
    </lineage>
</organism>
<evidence type="ECO:0000259" key="3">
    <source>
        <dbReference type="SMART" id="SM00701"/>
    </source>
</evidence>
<keyword evidence="5" id="KW-1185">Reference proteome</keyword>
<dbReference type="InterPro" id="IPR036505">
    <property type="entry name" value="Amidase/PGRP_sf"/>
</dbReference>